<name>A0A833S2C2_PHYIN</name>
<dbReference type="Proteomes" id="UP000602510">
    <property type="component" value="Unassembled WGS sequence"/>
</dbReference>
<organism evidence="1 2">
    <name type="scientific">Phytophthora infestans</name>
    <name type="common">Potato late blight agent</name>
    <name type="synonym">Botrytis infestans</name>
    <dbReference type="NCBI Taxonomy" id="4787"/>
    <lineage>
        <taxon>Eukaryota</taxon>
        <taxon>Sar</taxon>
        <taxon>Stramenopiles</taxon>
        <taxon>Oomycota</taxon>
        <taxon>Peronosporomycetes</taxon>
        <taxon>Peronosporales</taxon>
        <taxon>Peronosporaceae</taxon>
        <taxon>Phytophthora</taxon>
    </lineage>
</organism>
<evidence type="ECO:0008006" key="3">
    <source>
        <dbReference type="Google" id="ProtNLM"/>
    </source>
</evidence>
<proteinExistence type="predicted"/>
<gene>
    <name evidence="1" type="ORF">GN244_ATG09177</name>
</gene>
<evidence type="ECO:0000313" key="2">
    <source>
        <dbReference type="Proteomes" id="UP000602510"/>
    </source>
</evidence>
<comment type="caution">
    <text evidence="1">The sequence shown here is derived from an EMBL/GenBank/DDBJ whole genome shotgun (WGS) entry which is preliminary data.</text>
</comment>
<sequence>MPSSVYDDTELLLDEASVLAFLADCDLVNGIEPLPALSKPSSCGSTTILSGSSVDSYCSIGNPGINIKKMSWRQRRKEKISNLRDKVKQLSIT</sequence>
<dbReference type="EMBL" id="WSZM01000190">
    <property type="protein sequence ID" value="KAF4038652.1"/>
    <property type="molecule type" value="Genomic_DNA"/>
</dbReference>
<dbReference type="CDD" id="cd14686">
    <property type="entry name" value="bZIP"/>
    <property type="match status" value="1"/>
</dbReference>
<evidence type="ECO:0000313" key="1">
    <source>
        <dbReference type="EMBL" id="KAF4038652.1"/>
    </source>
</evidence>
<reference evidence="1" key="1">
    <citation type="submission" date="2020-04" db="EMBL/GenBank/DDBJ databases">
        <title>Hybrid Assembly of Korean Phytophthora infestans isolates.</title>
        <authorList>
            <person name="Prokchorchik M."/>
            <person name="Lee Y."/>
            <person name="Seo J."/>
            <person name="Cho J.-H."/>
            <person name="Park Y.-E."/>
            <person name="Jang D.-C."/>
            <person name="Im J.-S."/>
            <person name="Choi J.-G."/>
            <person name="Park H.-J."/>
            <person name="Lee G.-B."/>
            <person name="Lee Y.-G."/>
            <person name="Hong S.-Y."/>
            <person name="Cho K."/>
            <person name="Sohn K.H."/>
        </authorList>
    </citation>
    <scope>NUCLEOTIDE SEQUENCE</scope>
    <source>
        <strain evidence="1">KR_1_A1</strain>
    </source>
</reference>
<protein>
    <recommendedName>
        <fullName evidence="3">BZIP domain-containing protein</fullName>
    </recommendedName>
</protein>
<keyword evidence="2" id="KW-1185">Reference proteome</keyword>
<accession>A0A833S2C2</accession>
<dbReference type="AlphaFoldDB" id="A0A833S2C2"/>